<dbReference type="Proteomes" id="UP000230423">
    <property type="component" value="Unassembled WGS sequence"/>
</dbReference>
<accession>A0A2G9U1W2</accession>
<name>A0A2G9U1W2_TELCI</name>
<keyword evidence="3" id="KW-1185">Reference proteome</keyword>
<dbReference type="PANTHER" id="PTHR33332">
    <property type="entry name" value="REVERSE TRANSCRIPTASE DOMAIN-CONTAINING PROTEIN"/>
    <property type="match status" value="1"/>
</dbReference>
<feature type="domain" description="Reverse transcriptase" evidence="1">
    <location>
        <begin position="1"/>
        <end position="107"/>
    </location>
</feature>
<dbReference type="Pfam" id="PF00078">
    <property type="entry name" value="RVT_1"/>
    <property type="match status" value="1"/>
</dbReference>
<evidence type="ECO:0000313" key="2">
    <source>
        <dbReference type="EMBL" id="PIO64175.1"/>
    </source>
</evidence>
<dbReference type="PROSITE" id="PS50878">
    <property type="entry name" value="RT_POL"/>
    <property type="match status" value="1"/>
</dbReference>
<proteinExistence type="predicted"/>
<evidence type="ECO:0000259" key="1">
    <source>
        <dbReference type="PROSITE" id="PS50878"/>
    </source>
</evidence>
<sequence>PRPLLSGVPQGGVLSPILFSIYVHELASLVASCGVECVCFADDIKIYKQITTPEDCNILQRALDLTASWSKDWCLPLSKEKTKFMRFHIRSTSTSCAPSYYIDGKTIEKVDKVMDLGFLMKSDLNCDSHCEK</sequence>
<dbReference type="InterPro" id="IPR000477">
    <property type="entry name" value="RT_dom"/>
</dbReference>
<dbReference type="OrthoDB" id="5865536at2759"/>
<reference evidence="2 3" key="1">
    <citation type="submission" date="2015-09" db="EMBL/GenBank/DDBJ databases">
        <title>Draft genome of the parasitic nematode Teladorsagia circumcincta isolate WARC Sus (inbred).</title>
        <authorList>
            <person name="Mitreva M."/>
        </authorList>
    </citation>
    <scope>NUCLEOTIDE SEQUENCE [LARGE SCALE GENOMIC DNA]</scope>
    <source>
        <strain evidence="2 3">S</strain>
    </source>
</reference>
<protein>
    <recommendedName>
        <fullName evidence="1">Reverse transcriptase domain-containing protein</fullName>
    </recommendedName>
</protein>
<dbReference type="EMBL" id="KZ350155">
    <property type="protein sequence ID" value="PIO64175.1"/>
    <property type="molecule type" value="Genomic_DNA"/>
</dbReference>
<feature type="non-terminal residue" evidence="2">
    <location>
        <position position="1"/>
    </location>
</feature>
<gene>
    <name evidence="2" type="ORF">TELCIR_14206</name>
</gene>
<dbReference type="InterPro" id="IPR043502">
    <property type="entry name" value="DNA/RNA_pol_sf"/>
</dbReference>
<organism evidence="2 3">
    <name type="scientific">Teladorsagia circumcincta</name>
    <name type="common">Brown stomach worm</name>
    <name type="synonym">Ostertagia circumcincta</name>
    <dbReference type="NCBI Taxonomy" id="45464"/>
    <lineage>
        <taxon>Eukaryota</taxon>
        <taxon>Metazoa</taxon>
        <taxon>Ecdysozoa</taxon>
        <taxon>Nematoda</taxon>
        <taxon>Chromadorea</taxon>
        <taxon>Rhabditida</taxon>
        <taxon>Rhabditina</taxon>
        <taxon>Rhabditomorpha</taxon>
        <taxon>Strongyloidea</taxon>
        <taxon>Trichostrongylidae</taxon>
        <taxon>Teladorsagia</taxon>
    </lineage>
</organism>
<dbReference type="SUPFAM" id="SSF56672">
    <property type="entry name" value="DNA/RNA polymerases"/>
    <property type="match status" value="1"/>
</dbReference>
<dbReference type="AlphaFoldDB" id="A0A2G9U1W2"/>
<feature type="non-terminal residue" evidence="2">
    <location>
        <position position="132"/>
    </location>
</feature>
<evidence type="ECO:0000313" key="3">
    <source>
        <dbReference type="Proteomes" id="UP000230423"/>
    </source>
</evidence>